<comment type="caution">
    <text evidence="2">The sequence shown here is derived from an EMBL/GenBank/DDBJ whole genome shotgun (WGS) entry which is preliminary data.</text>
</comment>
<dbReference type="Proteomes" id="UP001064489">
    <property type="component" value="Chromosome 2"/>
</dbReference>
<reference evidence="2" key="2">
    <citation type="submission" date="2023-02" db="EMBL/GenBank/DDBJ databases">
        <authorList>
            <person name="Swenson N.G."/>
            <person name="Wegrzyn J.L."/>
            <person name="Mcevoy S.L."/>
        </authorList>
    </citation>
    <scope>NUCLEOTIDE SEQUENCE</scope>
    <source>
        <strain evidence="2">91603</strain>
        <tissue evidence="2">Leaf</tissue>
    </source>
</reference>
<gene>
    <name evidence="2" type="ORF">LWI28_004716</name>
</gene>
<evidence type="ECO:0000256" key="1">
    <source>
        <dbReference type="SAM" id="Coils"/>
    </source>
</evidence>
<evidence type="ECO:0008006" key="4">
    <source>
        <dbReference type="Google" id="ProtNLM"/>
    </source>
</evidence>
<keyword evidence="1" id="KW-0175">Coiled coil</keyword>
<feature type="coiled-coil region" evidence="1">
    <location>
        <begin position="40"/>
        <end position="93"/>
    </location>
</feature>
<accession>A0AAD5NH11</accession>
<evidence type="ECO:0000313" key="3">
    <source>
        <dbReference type="Proteomes" id="UP001064489"/>
    </source>
</evidence>
<dbReference type="EMBL" id="JAJSOW010000106">
    <property type="protein sequence ID" value="KAI9160060.1"/>
    <property type="molecule type" value="Genomic_DNA"/>
</dbReference>
<keyword evidence="3" id="KW-1185">Reference proteome</keyword>
<organism evidence="2 3">
    <name type="scientific">Acer negundo</name>
    <name type="common">Box elder</name>
    <dbReference type="NCBI Taxonomy" id="4023"/>
    <lineage>
        <taxon>Eukaryota</taxon>
        <taxon>Viridiplantae</taxon>
        <taxon>Streptophyta</taxon>
        <taxon>Embryophyta</taxon>
        <taxon>Tracheophyta</taxon>
        <taxon>Spermatophyta</taxon>
        <taxon>Magnoliopsida</taxon>
        <taxon>eudicotyledons</taxon>
        <taxon>Gunneridae</taxon>
        <taxon>Pentapetalae</taxon>
        <taxon>rosids</taxon>
        <taxon>malvids</taxon>
        <taxon>Sapindales</taxon>
        <taxon>Sapindaceae</taxon>
        <taxon>Hippocastanoideae</taxon>
        <taxon>Acereae</taxon>
        <taxon>Acer</taxon>
    </lineage>
</organism>
<name>A0AAD5NH11_ACENE</name>
<dbReference type="AlphaFoldDB" id="A0AAD5NH11"/>
<protein>
    <recommendedName>
        <fullName evidence="4">t-SNARE coiled-coil homology domain-containing protein</fullName>
    </recommendedName>
</protein>
<reference evidence="2" key="1">
    <citation type="journal article" date="2022" name="Plant J.">
        <title>Strategies of tolerance reflected in two North American maple genomes.</title>
        <authorList>
            <person name="McEvoy S.L."/>
            <person name="Sezen U.U."/>
            <person name="Trouern-Trend A."/>
            <person name="McMahon S.M."/>
            <person name="Schaberg P.G."/>
            <person name="Yang J."/>
            <person name="Wegrzyn J.L."/>
            <person name="Swenson N.G."/>
        </authorList>
    </citation>
    <scope>NUCLEOTIDE SEQUENCE</scope>
    <source>
        <strain evidence="2">91603</strain>
    </source>
</reference>
<evidence type="ECO:0000313" key="2">
    <source>
        <dbReference type="EMBL" id="KAI9160060.1"/>
    </source>
</evidence>
<sequence length="174" mass="19545">MDRYVKRKPNQSENVNVNVDINTSLHENDNAHDLNENGHVDGLNENIDDFNDNIEDLNYLNENEHVDGLNENIDDLNDNIKDLNENVDDLNDKAYDLPANNHLPKFQRNGVNGGPFEGQIASQRSDVSSATVSAVDEWVVTTLTKSFRRCRGSNLKCLVSRSSTINDETKDSSV</sequence>
<proteinExistence type="predicted"/>